<gene>
    <name evidence="3" type="ORF">Tci_012441</name>
</gene>
<evidence type="ECO:0000256" key="1">
    <source>
        <dbReference type="SAM" id="Coils"/>
    </source>
</evidence>
<name>A0A6L2JTV7_TANCI</name>
<evidence type="ECO:0000256" key="2">
    <source>
        <dbReference type="SAM" id="MobiDB-lite"/>
    </source>
</evidence>
<dbReference type="AlphaFoldDB" id="A0A6L2JTV7"/>
<proteinExistence type="predicted"/>
<evidence type="ECO:0000313" key="3">
    <source>
        <dbReference type="EMBL" id="GEU40463.1"/>
    </source>
</evidence>
<keyword evidence="1" id="KW-0175">Coiled coil</keyword>
<protein>
    <recommendedName>
        <fullName evidence="4">Xylulose kinase-1</fullName>
    </recommendedName>
</protein>
<reference evidence="3" key="1">
    <citation type="journal article" date="2019" name="Sci. Rep.">
        <title>Draft genome of Tanacetum cinerariifolium, the natural source of mosquito coil.</title>
        <authorList>
            <person name="Yamashiro T."/>
            <person name="Shiraishi A."/>
            <person name="Satake H."/>
            <person name="Nakayama K."/>
        </authorList>
    </citation>
    <scope>NUCLEOTIDE SEQUENCE</scope>
</reference>
<sequence length="623" mass="70258">MSSAFADTHNMVTILTKSDASEGFDQIIDFLNGSYSQYALIVNPHIYVSCIKQFWNTITVTQLTDITRLQALVDKKKVMISEAVIRDFLRLDDAERVDCLPNEEIFTGLAHMGYEKPSTKLTFYKAFFSSQWKFLIHTILQSLSAKRMSWNEFSSAMASAENVVGGIANEQVQDDVVVTTAPEDVTAAIEEDVQAPSIPSPPQDIPSISYVLSPPPQSQSPTPTQPQAADFLMNLEITKLKTRVKKLERANKVKPLKLRRLRKVGTFQRIKSSDDTVIEDVINQGWMIDELDRDEGVALMGEKEEEKKAEEIDMNHPSKVLSMHEEESTKVQEVVEVVTTAKLIITEVVTAASALVSVASTIIPAVEPNIPTVTITAAPVKVAAASTRRRKRSGYQGPEEESSAITPAETKDKGKGIMVEEPKPMKKKQQVEMDEAYARKLPEKLNQDIDCDVAMDHVKQKAKEDSFIQRYQEEANRALESISETLAQKAAKRKRLKEDKDVEEIKQHLEIVIDEDDDVYTEATPLARKVPVVDYHIIHLNNKPRYKIIRADQTHQLYVSFITLLKNFDREDLESLWSIVKERSLKKNTKCFNATGEELSAVKHKLMLLDTAAEERVNTAKWI</sequence>
<dbReference type="EMBL" id="BKCJ010001305">
    <property type="protein sequence ID" value="GEU40463.1"/>
    <property type="molecule type" value="Genomic_DNA"/>
</dbReference>
<organism evidence="3">
    <name type="scientific">Tanacetum cinerariifolium</name>
    <name type="common">Dalmatian daisy</name>
    <name type="synonym">Chrysanthemum cinerariifolium</name>
    <dbReference type="NCBI Taxonomy" id="118510"/>
    <lineage>
        <taxon>Eukaryota</taxon>
        <taxon>Viridiplantae</taxon>
        <taxon>Streptophyta</taxon>
        <taxon>Embryophyta</taxon>
        <taxon>Tracheophyta</taxon>
        <taxon>Spermatophyta</taxon>
        <taxon>Magnoliopsida</taxon>
        <taxon>eudicotyledons</taxon>
        <taxon>Gunneridae</taxon>
        <taxon>Pentapetalae</taxon>
        <taxon>asterids</taxon>
        <taxon>campanulids</taxon>
        <taxon>Asterales</taxon>
        <taxon>Asteraceae</taxon>
        <taxon>Asteroideae</taxon>
        <taxon>Anthemideae</taxon>
        <taxon>Anthemidinae</taxon>
        <taxon>Tanacetum</taxon>
    </lineage>
</organism>
<comment type="caution">
    <text evidence="3">The sequence shown here is derived from an EMBL/GenBank/DDBJ whole genome shotgun (WGS) entry which is preliminary data.</text>
</comment>
<evidence type="ECO:0008006" key="4">
    <source>
        <dbReference type="Google" id="ProtNLM"/>
    </source>
</evidence>
<feature type="coiled-coil region" evidence="1">
    <location>
        <begin position="468"/>
        <end position="506"/>
    </location>
</feature>
<accession>A0A6L2JTV7</accession>
<feature type="region of interest" description="Disordered" evidence="2">
    <location>
        <begin position="386"/>
        <end position="415"/>
    </location>
</feature>